<evidence type="ECO:0000313" key="8">
    <source>
        <dbReference type="EMBL" id="RYB01988.1"/>
    </source>
</evidence>
<dbReference type="InterPro" id="IPR011051">
    <property type="entry name" value="RmlC_Cupin_sf"/>
</dbReference>
<feature type="binding site" evidence="7">
    <location>
        <position position="196"/>
    </location>
    <ligand>
        <name>Zn(2+)</name>
        <dbReference type="ChEBI" id="CHEBI:29105"/>
    </ligand>
</feature>
<evidence type="ECO:0000256" key="6">
    <source>
        <dbReference type="ARBA" id="ARBA00023235"/>
    </source>
</evidence>
<feature type="binding site" evidence="7">
    <location>
        <position position="245"/>
    </location>
    <ligand>
        <name>Zn(2+)</name>
        <dbReference type="ChEBI" id="CHEBI:29105"/>
    </ligand>
</feature>
<evidence type="ECO:0000256" key="5">
    <source>
        <dbReference type="ARBA" id="ARBA00022833"/>
    </source>
</evidence>
<organism evidence="8 9">
    <name type="scientific">Lichenibacterium ramalinae</name>
    <dbReference type="NCBI Taxonomy" id="2316527"/>
    <lineage>
        <taxon>Bacteria</taxon>
        <taxon>Pseudomonadati</taxon>
        <taxon>Pseudomonadota</taxon>
        <taxon>Alphaproteobacteria</taxon>
        <taxon>Hyphomicrobiales</taxon>
        <taxon>Lichenihabitantaceae</taxon>
        <taxon>Lichenibacterium</taxon>
    </lineage>
</organism>
<dbReference type="Pfam" id="PF04962">
    <property type="entry name" value="KduI"/>
    <property type="match status" value="1"/>
</dbReference>
<dbReference type="InterPro" id="IPR014710">
    <property type="entry name" value="RmlC-like_jellyroll"/>
</dbReference>
<reference evidence="8 9" key="1">
    <citation type="submission" date="2018-09" db="EMBL/GenBank/DDBJ databases">
        <authorList>
            <person name="Grouzdev D.S."/>
            <person name="Krutkina M.S."/>
        </authorList>
    </citation>
    <scope>NUCLEOTIDE SEQUENCE [LARGE SCALE GENOMIC DNA]</scope>
    <source>
        <strain evidence="8 9">RmlP001</strain>
    </source>
</reference>
<dbReference type="GO" id="GO:0019698">
    <property type="term" value="P:D-galacturonate catabolic process"/>
    <property type="evidence" value="ECO:0007669"/>
    <property type="project" value="TreeGrafter"/>
</dbReference>
<comment type="cofactor">
    <cofactor evidence="7">
        <name>Zn(2+)</name>
        <dbReference type="ChEBI" id="CHEBI:29105"/>
    </cofactor>
    <text evidence="7">Binds 1 zinc ion per subunit.</text>
</comment>
<dbReference type="PIRSF" id="PIRSF006625">
    <property type="entry name" value="KduI"/>
    <property type="match status" value="1"/>
</dbReference>
<dbReference type="Gene3D" id="2.60.120.520">
    <property type="entry name" value="pectin degrading enzyme 5-keto 4- deoxyuronate isomerase, domain 1"/>
    <property type="match status" value="1"/>
</dbReference>
<dbReference type="GO" id="GO:0008697">
    <property type="term" value="F:4-deoxy-L-threo-5-hexosulose-uronate ketol-isomerase activity"/>
    <property type="evidence" value="ECO:0007669"/>
    <property type="project" value="UniProtKB-UniRule"/>
</dbReference>
<evidence type="ECO:0000313" key="9">
    <source>
        <dbReference type="Proteomes" id="UP000289411"/>
    </source>
</evidence>
<dbReference type="InterPro" id="IPR027449">
    <property type="entry name" value="KduI_N"/>
</dbReference>
<dbReference type="InterPro" id="IPR007045">
    <property type="entry name" value="KduI"/>
</dbReference>
<accession>A0A4Q2RAR3</accession>
<dbReference type="InterPro" id="IPR021120">
    <property type="entry name" value="KduI/IolB_isomerase"/>
</dbReference>
<dbReference type="Gene3D" id="2.60.120.10">
    <property type="entry name" value="Jelly Rolls"/>
    <property type="match status" value="1"/>
</dbReference>
<evidence type="ECO:0000256" key="1">
    <source>
        <dbReference type="ARBA" id="ARBA00000552"/>
    </source>
</evidence>
<evidence type="ECO:0000256" key="7">
    <source>
        <dbReference type="HAMAP-Rule" id="MF_00687"/>
    </source>
</evidence>
<evidence type="ECO:0000256" key="4">
    <source>
        <dbReference type="ARBA" id="ARBA00022723"/>
    </source>
</evidence>
<dbReference type="EC" id="5.3.1.17" evidence="7"/>
<comment type="catalytic activity">
    <reaction evidence="1 7">
        <text>5-dehydro-4-deoxy-D-glucuronate = 3-deoxy-D-glycero-2,5-hexodiulosonate</text>
        <dbReference type="Rhea" id="RHEA:23896"/>
        <dbReference type="ChEBI" id="CHEBI:17117"/>
        <dbReference type="ChEBI" id="CHEBI:29071"/>
        <dbReference type="EC" id="5.3.1.17"/>
    </reaction>
</comment>
<dbReference type="CDD" id="cd20294">
    <property type="entry name" value="cupin_KduI_N"/>
    <property type="match status" value="1"/>
</dbReference>
<dbReference type="HAMAP" id="MF_00687">
    <property type="entry name" value="KduI"/>
    <property type="match status" value="1"/>
</dbReference>
<name>A0A4Q2RAR3_9HYPH</name>
<proteinExistence type="inferred from homology"/>
<dbReference type="NCBIfam" id="NF002091">
    <property type="entry name" value="PRK00924.1"/>
    <property type="match status" value="1"/>
</dbReference>
<keyword evidence="9" id="KW-1185">Reference proteome</keyword>
<dbReference type="AlphaFoldDB" id="A0A4Q2RAR3"/>
<dbReference type="SUPFAM" id="SSF51182">
    <property type="entry name" value="RmlC-like cupins"/>
    <property type="match status" value="1"/>
</dbReference>
<dbReference type="GO" id="GO:0008270">
    <property type="term" value="F:zinc ion binding"/>
    <property type="evidence" value="ECO:0007669"/>
    <property type="project" value="UniProtKB-UniRule"/>
</dbReference>
<dbReference type="RefSeq" id="WP_129221653.1">
    <property type="nucleotide sequence ID" value="NZ_QYBC01000025.1"/>
</dbReference>
<comment type="pathway">
    <text evidence="2 7">Glycan metabolism; pectin degradation; 2-dehydro-3-deoxy-D-gluconate from pectin: step 4/5.</text>
</comment>
<dbReference type="GO" id="GO:0045490">
    <property type="term" value="P:pectin catabolic process"/>
    <property type="evidence" value="ECO:0007669"/>
    <property type="project" value="UniProtKB-UniRule"/>
</dbReference>
<evidence type="ECO:0000256" key="2">
    <source>
        <dbReference type="ARBA" id="ARBA00005148"/>
    </source>
</evidence>
<sequence>MTIDIRQASHPEAVRRYDTAQLRRHFLVEDLFRPDAVSLTYSHYERFVIGGAVPTGAPLALPCPKPLGTASFLERRELGVFNIGGPGLVTVGATHHRLAHRDALYAGMGAGDVAFASEDPADPARFYLLSTPAHAAYETVVVPLAQARTMSPGDQATGNRRTIHQMIHPAVCRTCQLVMGMTQLEDGNLWNTMPTHVHDRRSEVYLYFGLAADARVVHLMGEPTETRHLVVADGDAVISPNWSIHSGVGTRAYAFIWGMGGDNVDYTDMDAVAMEALR</sequence>
<protein>
    <recommendedName>
        <fullName evidence="7">4-deoxy-L-threo-5-hexosulose-uronate ketol-isomerase</fullName>
        <ecNumber evidence="7">5.3.1.17</ecNumber>
    </recommendedName>
    <alternativeName>
        <fullName evidence="7">5-keto-4-deoxyuronate isomerase</fullName>
    </alternativeName>
    <alternativeName>
        <fullName evidence="7">DKI isomerase</fullName>
    </alternativeName>
</protein>
<feature type="binding site" evidence="7">
    <location>
        <position position="203"/>
    </location>
    <ligand>
        <name>Zn(2+)</name>
        <dbReference type="ChEBI" id="CHEBI:29105"/>
    </ligand>
</feature>
<dbReference type="UniPathway" id="UPA00545">
    <property type="reaction ID" value="UER00826"/>
</dbReference>
<dbReference type="PANTHER" id="PTHR38461:SF1">
    <property type="entry name" value="4-DEOXY-L-THREO-5-HEXOSULOSE-URONATE KETOL-ISOMERASE"/>
    <property type="match status" value="1"/>
</dbReference>
<evidence type="ECO:0000256" key="3">
    <source>
        <dbReference type="ARBA" id="ARBA00008086"/>
    </source>
</evidence>
<keyword evidence="4 7" id="KW-0479">Metal-binding</keyword>
<dbReference type="CDD" id="cd20491">
    <property type="entry name" value="cupin_KduI_C"/>
    <property type="match status" value="1"/>
</dbReference>
<comment type="caution">
    <text evidence="8">The sequence shown here is derived from an EMBL/GenBank/DDBJ whole genome shotgun (WGS) entry which is preliminary data.</text>
</comment>
<dbReference type="EMBL" id="QYBC01000025">
    <property type="protein sequence ID" value="RYB01988.1"/>
    <property type="molecule type" value="Genomic_DNA"/>
</dbReference>
<comment type="similarity">
    <text evidence="3 7">Belongs to the KduI family.</text>
</comment>
<reference evidence="8 9" key="2">
    <citation type="submission" date="2019-02" db="EMBL/GenBank/DDBJ databases">
        <title>'Lichenibacterium ramalinii' gen. nov. sp. nov., 'Lichenibacterium minor' gen. nov. sp. nov.</title>
        <authorList>
            <person name="Pankratov T."/>
        </authorList>
    </citation>
    <scope>NUCLEOTIDE SEQUENCE [LARGE SCALE GENOMIC DNA]</scope>
    <source>
        <strain evidence="8 9">RmlP001</strain>
    </source>
</reference>
<feature type="binding site" evidence="7">
    <location>
        <position position="198"/>
    </location>
    <ligand>
        <name>Zn(2+)</name>
        <dbReference type="ChEBI" id="CHEBI:29105"/>
    </ligand>
</feature>
<keyword evidence="5 7" id="KW-0862">Zinc</keyword>
<gene>
    <name evidence="7" type="primary">kduI</name>
    <name evidence="8" type="ORF">D3272_23510</name>
</gene>
<dbReference type="GO" id="GO:0042840">
    <property type="term" value="P:D-glucuronate catabolic process"/>
    <property type="evidence" value="ECO:0007669"/>
    <property type="project" value="TreeGrafter"/>
</dbReference>
<comment type="function">
    <text evidence="7">Catalyzes the isomerization of 5-dehydro-4-deoxy-D-glucuronate to 3-deoxy-D-glycero-2,5-hexodiulosonate.</text>
</comment>
<keyword evidence="6 7" id="KW-0413">Isomerase</keyword>
<dbReference type="OrthoDB" id="9770644at2"/>
<dbReference type="Proteomes" id="UP000289411">
    <property type="component" value="Unassembled WGS sequence"/>
</dbReference>
<dbReference type="PANTHER" id="PTHR38461">
    <property type="entry name" value="4-DEOXY-L-THREO-5-HEXOSULOSE-URONATE KETOL-ISOMERASE"/>
    <property type="match status" value="1"/>
</dbReference>